<sequence length="203" mass="24335">MDKRKLHYLKAFGFEYIQENKHIFQIDFNYQELNEKIRTCSLCHFSKLRKKSLINNDVKKAKIIVYQAYIDKEENESGEFFASKLKQDFLKLCKEHLNLEKEDIYASYMLKCFSNFKTDDNALKLCLPYFYNELNFVNSKIILCLGKEAFFSLGFDNFERYKGEWLHFGECFVMPTYDLEFLSKNPSLFVEFIEDIKKIKGRL</sequence>
<dbReference type="EMBL" id="CP063079">
    <property type="protein sequence ID" value="QOQ88459.1"/>
    <property type="molecule type" value="Genomic_DNA"/>
</dbReference>
<evidence type="ECO:0000313" key="10">
    <source>
        <dbReference type="EMBL" id="TXE78885.1"/>
    </source>
</evidence>
<dbReference type="InterPro" id="IPR051536">
    <property type="entry name" value="UDG_Type-4/5"/>
</dbReference>
<dbReference type="SUPFAM" id="SSF52141">
    <property type="entry name" value="Uracil-DNA glycosylase-like"/>
    <property type="match status" value="1"/>
</dbReference>
<keyword evidence="3" id="KW-0227">DNA damage</keyword>
<dbReference type="PANTHER" id="PTHR33693">
    <property type="entry name" value="TYPE-5 URACIL-DNA GLYCOSYLASE"/>
    <property type="match status" value="1"/>
</dbReference>
<evidence type="ECO:0000313" key="9">
    <source>
        <dbReference type="EMBL" id="QOQ88459.1"/>
    </source>
</evidence>
<name>A0A5C7DJP1_9BACT</name>
<evidence type="ECO:0000256" key="1">
    <source>
        <dbReference type="ARBA" id="ARBA00022485"/>
    </source>
</evidence>
<evidence type="ECO:0000259" key="8">
    <source>
        <dbReference type="Pfam" id="PF03167"/>
    </source>
</evidence>
<evidence type="ECO:0000256" key="3">
    <source>
        <dbReference type="ARBA" id="ARBA00022763"/>
    </source>
</evidence>
<dbReference type="Proteomes" id="UP000595070">
    <property type="component" value="Chromosome"/>
</dbReference>
<evidence type="ECO:0000256" key="4">
    <source>
        <dbReference type="ARBA" id="ARBA00022801"/>
    </source>
</evidence>
<evidence type="ECO:0000256" key="5">
    <source>
        <dbReference type="ARBA" id="ARBA00023004"/>
    </source>
</evidence>
<proteinExistence type="predicted"/>
<dbReference type="GO" id="GO:0097506">
    <property type="term" value="F:deaminated base DNA N-glycosylase activity"/>
    <property type="evidence" value="ECO:0007669"/>
    <property type="project" value="UniProtKB-ARBA"/>
</dbReference>
<keyword evidence="2" id="KW-0479">Metal-binding</keyword>
<dbReference type="EMBL" id="VOWB01000080">
    <property type="protein sequence ID" value="TXE78885.1"/>
    <property type="molecule type" value="Genomic_DNA"/>
</dbReference>
<keyword evidence="12" id="KW-1185">Reference proteome</keyword>
<keyword evidence="5" id="KW-0408">Iron</keyword>
<keyword evidence="7" id="KW-0234">DNA repair</keyword>
<dbReference type="Proteomes" id="UP000321310">
    <property type="component" value="Unassembled WGS sequence"/>
</dbReference>
<accession>A0A5C7DJP1</accession>
<dbReference type="Pfam" id="PF03167">
    <property type="entry name" value="UDG"/>
    <property type="match status" value="1"/>
</dbReference>
<dbReference type="InterPro" id="IPR005122">
    <property type="entry name" value="Uracil-DNA_glycosylase-like"/>
</dbReference>
<evidence type="ECO:0000256" key="6">
    <source>
        <dbReference type="ARBA" id="ARBA00023014"/>
    </source>
</evidence>
<keyword evidence="4" id="KW-0378">Hydrolase</keyword>
<evidence type="ECO:0000313" key="11">
    <source>
        <dbReference type="Proteomes" id="UP000321310"/>
    </source>
</evidence>
<organism evidence="10 11">
    <name type="scientific">Campylobacter peloridis</name>
    <dbReference type="NCBI Taxonomy" id="488546"/>
    <lineage>
        <taxon>Bacteria</taxon>
        <taxon>Pseudomonadati</taxon>
        <taxon>Campylobacterota</taxon>
        <taxon>Epsilonproteobacteria</taxon>
        <taxon>Campylobacterales</taxon>
        <taxon>Campylobacteraceae</taxon>
        <taxon>Campylobacter</taxon>
    </lineage>
</organism>
<protein>
    <submittedName>
        <fullName evidence="10">Uracil-DNA glycosylase family protein</fullName>
    </submittedName>
</protein>
<dbReference type="AlphaFoldDB" id="A0A5C7DJP1"/>
<gene>
    <name evidence="10" type="ORF">FPD46_07560</name>
    <name evidence="9" type="ORF">IMC75_05735</name>
</gene>
<feature type="domain" description="Uracil-DNA glycosylase-like" evidence="8">
    <location>
        <begin position="72"/>
        <end position="196"/>
    </location>
</feature>
<dbReference type="Gene3D" id="3.40.470.10">
    <property type="entry name" value="Uracil-DNA glycosylase-like domain"/>
    <property type="match status" value="1"/>
</dbReference>
<dbReference type="PANTHER" id="PTHR33693:SF1">
    <property type="entry name" value="TYPE-4 URACIL-DNA GLYCOSYLASE"/>
    <property type="match status" value="1"/>
</dbReference>
<evidence type="ECO:0000313" key="12">
    <source>
        <dbReference type="Proteomes" id="UP000595070"/>
    </source>
</evidence>
<reference evidence="9 12" key="2">
    <citation type="submission" date="2020-10" db="EMBL/GenBank/DDBJ databases">
        <title>Campylobacter and Helicobacter PacBio genomes.</title>
        <authorList>
            <person name="Lane C."/>
        </authorList>
    </citation>
    <scope>NUCLEOTIDE SEQUENCE [LARGE SCALE GENOMIC DNA]</scope>
    <source>
        <strain evidence="9 12">2016D-0074</strain>
    </source>
</reference>
<dbReference type="RefSeq" id="WP_044598491.1">
    <property type="nucleotide sequence ID" value="NZ_CP063079.1"/>
</dbReference>
<evidence type="ECO:0000256" key="2">
    <source>
        <dbReference type="ARBA" id="ARBA00022723"/>
    </source>
</evidence>
<dbReference type="GO" id="GO:0046872">
    <property type="term" value="F:metal ion binding"/>
    <property type="evidence" value="ECO:0007669"/>
    <property type="project" value="UniProtKB-KW"/>
</dbReference>
<keyword evidence="1" id="KW-0004">4Fe-4S</keyword>
<reference evidence="10 11" key="1">
    <citation type="submission" date="2019-07" db="EMBL/GenBank/DDBJ databases">
        <title>Rapid identification of Enteric Bacteria from Whole Genome Sequences (WGS) using Average Nucleotide Identity (ANI).</title>
        <authorList>
            <person name="Lane C."/>
        </authorList>
    </citation>
    <scope>NUCLEOTIDE SEQUENCE [LARGE SCALE GENOMIC DNA]</scope>
    <source>
        <strain evidence="10 11">2016D-0250</strain>
    </source>
</reference>
<dbReference type="GO" id="GO:0006281">
    <property type="term" value="P:DNA repair"/>
    <property type="evidence" value="ECO:0007669"/>
    <property type="project" value="UniProtKB-KW"/>
</dbReference>
<keyword evidence="6" id="KW-0411">Iron-sulfur</keyword>
<evidence type="ECO:0000256" key="7">
    <source>
        <dbReference type="ARBA" id="ARBA00023204"/>
    </source>
</evidence>
<dbReference type="InterPro" id="IPR036895">
    <property type="entry name" value="Uracil-DNA_glycosylase-like_sf"/>
</dbReference>
<dbReference type="GO" id="GO:0051539">
    <property type="term" value="F:4 iron, 4 sulfur cluster binding"/>
    <property type="evidence" value="ECO:0007669"/>
    <property type="project" value="UniProtKB-KW"/>
</dbReference>